<evidence type="ECO:0000259" key="1">
    <source>
        <dbReference type="SMART" id="SM00421"/>
    </source>
</evidence>
<dbReference type="InterPro" id="IPR051797">
    <property type="entry name" value="TrmB-like"/>
</dbReference>
<keyword evidence="3" id="KW-1185">Reference proteome</keyword>
<dbReference type="Proteomes" id="UP000030013">
    <property type="component" value="Unassembled WGS sequence"/>
</dbReference>
<dbReference type="InterPro" id="IPR036388">
    <property type="entry name" value="WH-like_DNA-bd_sf"/>
</dbReference>
<evidence type="ECO:0000313" key="3">
    <source>
        <dbReference type="Proteomes" id="UP000030013"/>
    </source>
</evidence>
<dbReference type="SUPFAM" id="SSF46894">
    <property type="entry name" value="C-terminal effector domain of the bipartite response regulators"/>
    <property type="match status" value="1"/>
</dbReference>
<protein>
    <recommendedName>
        <fullName evidence="1">HTH luxR-type domain-containing protein</fullName>
    </recommendedName>
</protein>
<reference evidence="2 3" key="1">
    <citation type="submission" date="2013-08" db="EMBL/GenBank/DDBJ databases">
        <title>The genome sequence of Knoellia aerolata.</title>
        <authorList>
            <person name="Zhu W."/>
            <person name="Wang G."/>
        </authorList>
    </citation>
    <scope>NUCLEOTIDE SEQUENCE [LARGE SCALE GENOMIC DNA]</scope>
    <source>
        <strain evidence="2 3">DSM 18566</strain>
    </source>
</reference>
<dbReference type="eggNOG" id="COG2197">
    <property type="taxonomic scope" value="Bacteria"/>
</dbReference>
<proteinExistence type="predicted"/>
<dbReference type="RefSeq" id="WP_035940608.1">
    <property type="nucleotide sequence ID" value="NZ_AVPL01000086.1"/>
</dbReference>
<dbReference type="Gene3D" id="1.10.10.10">
    <property type="entry name" value="Winged helix-like DNA-binding domain superfamily/Winged helix DNA-binding domain"/>
    <property type="match status" value="1"/>
</dbReference>
<name>A0A0A0JNB2_9MICO</name>
<dbReference type="InterPro" id="IPR000792">
    <property type="entry name" value="Tscrpt_reg_LuxR_C"/>
</dbReference>
<dbReference type="PANTHER" id="PTHR34293:SF1">
    <property type="entry name" value="HTH-TYPE TRANSCRIPTIONAL REGULATOR TRMBL2"/>
    <property type="match status" value="1"/>
</dbReference>
<dbReference type="STRING" id="1385519.N801_19880"/>
<comment type="caution">
    <text evidence="2">The sequence shown here is derived from an EMBL/GenBank/DDBJ whole genome shotgun (WGS) entry which is preliminary data.</text>
</comment>
<dbReference type="InterPro" id="IPR016032">
    <property type="entry name" value="Sig_transdc_resp-reg_C-effctor"/>
</dbReference>
<dbReference type="PANTHER" id="PTHR34293">
    <property type="entry name" value="HTH-TYPE TRANSCRIPTIONAL REGULATOR TRMBL2"/>
    <property type="match status" value="1"/>
</dbReference>
<feature type="domain" description="HTH luxR-type" evidence="1">
    <location>
        <begin position="272"/>
        <end position="329"/>
    </location>
</feature>
<dbReference type="GO" id="GO:0003677">
    <property type="term" value="F:DNA binding"/>
    <property type="evidence" value="ECO:0007669"/>
    <property type="project" value="InterPro"/>
</dbReference>
<organism evidence="2 3">
    <name type="scientific">Knoellia aerolata DSM 18566</name>
    <dbReference type="NCBI Taxonomy" id="1385519"/>
    <lineage>
        <taxon>Bacteria</taxon>
        <taxon>Bacillati</taxon>
        <taxon>Actinomycetota</taxon>
        <taxon>Actinomycetes</taxon>
        <taxon>Micrococcales</taxon>
        <taxon>Intrasporangiaceae</taxon>
        <taxon>Knoellia</taxon>
    </lineage>
</organism>
<evidence type="ECO:0000313" key="2">
    <source>
        <dbReference type="EMBL" id="KGN38920.1"/>
    </source>
</evidence>
<dbReference type="GO" id="GO:0006355">
    <property type="term" value="P:regulation of DNA-templated transcription"/>
    <property type="evidence" value="ECO:0007669"/>
    <property type="project" value="InterPro"/>
</dbReference>
<dbReference type="AlphaFoldDB" id="A0A0A0JNB2"/>
<dbReference type="OrthoDB" id="5932488at2"/>
<sequence>MGWSPEKRVASGDVRDEALMAVLESVIAQPGVGVAGIGTATQLDETVVAARVEDLVSLGVLKARDDTEQGWSLVHPRSALNGLLADRERRLAVHMDELAEARQLVDRLSDVFANGGRHIDSPGVVTLRNRAEVTERLTDLGREVQNEVCSFVTVQPPPQAAVDGRELDRLLLDRGVTLRMICLEAFYRDAAVARHLIDSAEMGLRIRTRPTLPTRMLVFDRRVAVLPLDPSVSGEGAVVIDHGTIVHLLHSLFEIHWKDSDPLSATAPAQPAVGPRPMELAILNLLALGHKDEAIARSTGQSTRTVRRLVAGLAVTLNARSRFDLALRAAARGWIDSPFD</sequence>
<dbReference type="EMBL" id="AVPL01000086">
    <property type="protein sequence ID" value="KGN38920.1"/>
    <property type="molecule type" value="Genomic_DNA"/>
</dbReference>
<accession>A0A0A0JNB2</accession>
<gene>
    <name evidence="2" type="ORF">N801_19880</name>
</gene>
<dbReference type="SMART" id="SM00421">
    <property type="entry name" value="HTH_LUXR"/>
    <property type="match status" value="1"/>
</dbReference>